<gene>
    <name evidence="3" type="ORF">NTJ_11452</name>
</gene>
<feature type="compositionally biased region" description="Basic and acidic residues" evidence="1">
    <location>
        <begin position="212"/>
        <end position="228"/>
    </location>
</feature>
<feature type="compositionally biased region" description="Basic and acidic residues" evidence="1">
    <location>
        <begin position="291"/>
        <end position="301"/>
    </location>
</feature>
<feature type="compositionally biased region" description="Acidic residues" evidence="1">
    <location>
        <begin position="195"/>
        <end position="211"/>
    </location>
</feature>
<evidence type="ECO:0000256" key="1">
    <source>
        <dbReference type="SAM" id="MobiDB-lite"/>
    </source>
</evidence>
<feature type="transmembrane region" description="Helical" evidence="2">
    <location>
        <begin position="60"/>
        <end position="83"/>
    </location>
</feature>
<evidence type="ECO:0000256" key="2">
    <source>
        <dbReference type="SAM" id="Phobius"/>
    </source>
</evidence>
<keyword evidence="4" id="KW-1185">Reference proteome</keyword>
<feature type="region of interest" description="Disordered" evidence="1">
    <location>
        <begin position="140"/>
        <end position="551"/>
    </location>
</feature>
<feature type="compositionally biased region" description="Basic and acidic residues" evidence="1">
    <location>
        <begin position="452"/>
        <end position="465"/>
    </location>
</feature>
<dbReference type="Proteomes" id="UP001307889">
    <property type="component" value="Chromosome 9"/>
</dbReference>
<feature type="compositionally biased region" description="Basic and acidic residues" evidence="1">
    <location>
        <begin position="336"/>
        <end position="348"/>
    </location>
</feature>
<feature type="compositionally biased region" description="Basic and acidic residues" evidence="1">
    <location>
        <begin position="404"/>
        <end position="421"/>
    </location>
</feature>
<feature type="compositionally biased region" description="Polar residues" evidence="1">
    <location>
        <begin position="515"/>
        <end position="526"/>
    </location>
</feature>
<proteinExistence type="predicted"/>
<sequence length="770" mass="89168">MHSTAFEHRSGLSRPFLPPGRTSFHWRFIPSCGSSSWRILPVRIPARTAPYKTKRKKVKALDTCSTMLIALTTVWLVGLVVSYTDARLPPKFLKATNNVAKIYQSPRYAYSIVPVSPRYQLVQSVARKEVHVPVLRPVRKKRRPIRGRPSHSHDYVSTSYHDYSTLPAGSKKHPRLRKAPETKRKPRPPPREPPEYYEQEIEDDDDFDYEYEERHVEKPPRGFKDRPLKRGYSSSTPETSHEENRHKGIRSGGDRHKVRYPDDDDEEFLAQHSELYSSGYPPGKPKLRPPRPRDSDSDIRHPHSGRKYKPQIPKGFRHPTRPSSKAYSAAIPGSDRPLHLKEEKRYRDEDDEDEEETSLRPRYKKRPRYPDEEIYDDDKDANEKEQSPSFSPPQEVYEYSPDNFYHDRKFEAKQKSKRGTEDKEEIPGTSQSHSSRPVHESEEDTTPFRPSKPRDEQRRGSERKETRRKKEKSRTKVKENSQQEQQPVTEKNIKWSIPFRLEGDDEDGWEHGKGSESTPTRSSSNHQESEPPARSKPAEKPVSEHDTAQPAWPVIGLNWKDAQASYIENQQQDYLSSWQNFQMPQWPSIDDQLDKFPLRSTFKWVEPTNQTPLHPTVTPMPHKTTSVAVPIVIPPMDYTNRGIGSGERKKKNSTKRSKDRDIHPDIVDQRVVSSSIQMNRGPDSAKSETWVAPPFRTSAKLSSRTPQQQYTVETFKTHSLAPRNKPFEGEIVYGTRIPEQKSKKVEPDIGYHAGMETVDDDIGGWQVYKK</sequence>
<name>A0ABN7B2J1_9HEMI</name>
<reference evidence="3 4" key="1">
    <citation type="submission" date="2023-09" db="EMBL/GenBank/DDBJ databases">
        <title>Nesidiocoris tenuis whole genome shotgun sequence.</title>
        <authorList>
            <person name="Shibata T."/>
            <person name="Shimoda M."/>
            <person name="Kobayashi T."/>
            <person name="Uehara T."/>
        </authorList>
    </citation>
    <scope>NUCLEOTIDE SEQUENCE [LARGE SCALE GENOMIC DNA]</scope>
    <source>
        <strain evidence="3 4">Japan</strain>
    </source>
</reference>
<keyword evidence="2" id="KW-0472">Membrane</keyword>
<dbReference type="EMBL" id="AP028917">
    <property type="protein sequence ID" value="BES98637.1"/>
    <property type="molecule type" value="Genomic_DNA"/>
</dbReference>
<feature type="region of interest" description="Disordered" evidence="1">
    <location>
        <begin position="637"/>
        <end position="665"/>
    </location>
</feature>
<feature type="compositionally biased region" description="Basic and acidic residues" evidence="1">
    <location>
        <begin position="239"/>
        <end position="261"/>
    </location>
</feature>
<keyword evidence="2" id="KW-1133">Transmembrane helix</keyword>
<feature type="compositionally biased region" description="Basic residues" evidence="1">
    <location>
        <begin position="140"/>
        <end position="150"/>
    </location>
</feature>
<feature type="compositionally biased region" description="Basic and acidic residues" evidence="1">
    <location>
        <begin position="527"/>
        <end position="547"/>
    </location>
</feature>
<evidence type="ECO:0000313" key="4">
    <source>
        <dbReference type="Proteomes" id="UP001307889"/>
    </source>
</evidence>
<evidence type="ECO:0000313" key="3">
    <source>
        <dbReference type="EMBL" id="BES98637.1"/>
    </source>
</evidence>
<accession>A0ABN7B2J1</accession>
<keyword evidence="2" id="KW-0812">Transmembrane</keyword>
<protein>
    <submittedName>
        <fullName evidence="3">Uncharacterized protein</fullName>
    </submittedName>
</protein>
<feature type="compositionally biased region" description="Basic residues" evidence="1">
    <location>
        <begin position="302"/>
        <end position="320"/>
    </location>
</feature>
<feature type="compositionally biased region" description="Basic and acidic residues" evidence="1">
    <location>
        <begin position="656"/>
        <end position="665"/>
    </location>
</feature>
<organism evidence="3 4">
    <name type="scientific">Nesidiocoris tenuis</name>
    <dbReference type="NCBI Taxonomy" id="355587"/>
    <lineage>
        <taxon>Eukaryota</taxon>
        <taxon>Metazoa</taxon>
        <taxon>Ecdysozoa</taxon>
        <taxon>Arthropoda</taxon>
        <taxon>Hexapoda</taxon>
        <taxon>Insecta</taxon>
        <taxon>Pterygota</taxon>
        <taxon>Neoptera</taxon>
        <taxon>Paraneoptera</taxon>
        <taxon>Hemiptera</taxon>
        <taxon>Heteroptera</taxon>
        <taxon>Panheteroptera</taxon>
        <taxon>Cimicomorpha</taxon>
        <taxon>Miridae</taxon>
        <taxon>Dicyphina</taxon>
        <taxon>Nesidiocoris</taxon>
    </lineage>
</organism>
<feature type="compositionally biased region" description="Basic and acidic residues" evidence="1">
    <location>
        <begin position="178"/>
        <end position="194"/>
    </location>
</feature>